<dbReference type="GO" id="GO:0005524">
    <property type="term" value="F:ATP binding"/>
    <property type="evidence" value="ECO:0007669"/>
    <property type="project" value="UniProtKB-KW"/>
</dbReference>
<dbReference type="EC" id="5.6.2.3" evidence="1"/>
<dbReference type="KEGG" id="tpal:117653267"/>
<protein>
    <recommendedName>
        <fullName evidence="1">ATP-dependent DNA helicase</fullName>
        <ecNumber evidence="1">5.6.2.3</ecNumber>
    </recommendedName>
</protein>
<keyword evidence="1" id="KW-0233">DNA recombination</keyword>
<evidence type="ECO:0000259" key="2">
    <source>
        <dbReference type="Pfam" id="PF05970"/>
    </source>
</evidence>
<keyword evidence="1" id="KW-0227">DNA damage</keyword>
<keyword evidence="1" id="KW-0067">ATP-binding</keyword>
<dbReference type="GO" id="GO:0000723">
    <property type="term" value="P:telomere maintenance"/>
    <property type="evidence" value="ECO:0007669"/>
    <property type="project" value="InterPro"/>
</dbReference>
<dbReference type="Proteomes" id="UP000515158">
    <property type="component" value="Unplaced"/>
</dbReference>
<comment type="similarity">
    <text evidence="1">Belongs to the helicase family.</text>
</comment>
<accession>A0A6P9A9K2</accession>
<dbReference type="InterPro" id="IPR027417">
    <property type="entry name" value="P-loop_NTPase"/>
</dbReference>
<reference evidence="5" key="1">
    <citation type="submission" date="2025-08" db="UniProtKB">
        <authorList>
            <consortium name="RefSeq"/>
        </authorList>
    </citation>
    <scope>IDENTIFICATION</scope>
    <source>
        <tissue evidence="5">Total insect</tissue>
    </source>
</reference>
<keyword evidence="1" id="KW-0378">Hydrolase</keyword>
<dbReference type="GO" id="GO:0006281">
    <property type="term" value="P:DNA repair"/>
    <property type="evidence" value="ECO:0007669"/>
    <property type="project" value="UniProtKB-KW"/>
</dbReference>
<dbReference type="Pfam" id="PF05970">
    <property type="entry name" value="PIF1"/>
    <property type="match status" value="1"/>
</dbReference>
<keyword evidence="1" id="KW-0547">Nucleotide-binding</keyword>
<dbReference type="PANTHER" id="PTHR47642">
    <property type="entry name" value="ATP-DEPENDENT DNA HELICASE"/>
    <property type="match status" value="1"/>
</dbReference>
<dbReference type="RefSeq" id="XP_034254728.1">
    <property type="nucleotide sequence ID" value="XM_034398837.1"/>
</dbReference>
<evidence type="ECO:0000313" key="4">
    <source>
        <dbReference type="Proteomes" id="UP000515158"/>
    </source>
</evidence>
<dbReference type="GO" id="GO:0016787">
    <property type="term" value="F:hydrolase activity"/>
    <property type="evidence" value="ECO:0007669"/>
    <property type="project" value="UniProtKB-KW"/>
</dbReference>
<keyword evidence="4" id="KW-1185">Reference proteome</keyword>
<evidence type="ECO:0000259" key="3">
    <source>
        <dbReference type="Pfam" id="PF14214"/>
    </source>
</evidence>
<comment type="cofactor">
    <cofactor evidence="1">
        <name>Mg(2+)</name>
        <dbReference type="ChEBI" id="CHEBI:18420"/>
    </cofactor>
</comment>
<keyword evidence="1" id="KW-0234">DNA repair</keyword>
<dbReference type="InterPro" id="IPR051055">
    <property type="entry name" value="PIF1_helicase"/>
</dbReference>
<dbReference type="InterPro" id="IPR025476">
    <property type="entry name" value="Helitron_helicase-like"/>
</dbReference>
<dbReference type="SUPFAM" id="SSF52540">
    <property type="entry name" value="P-loop containing nucleoside triphosphate hydrolases"/>
    <property type="match status" value="2"/>
</dbReference>
<dbReference type="PANTHER" id="PTHR47642:SF5">
    <property type="entry name" value="ATP-DEPENDENT DNA HELICASE"/>
    <property type="match status" value="1"/>
</dbReference>
<evidence type="ECO:0000256" key="1">
    <source>
        <dbReference type="RuleBase" id="RU363044"/>
    </source>
</evidence>
<name>A0A6P9A9K2_THRPL</name>
<dbReference type="OrthoDB" id="8196283at2759"/>
<dbReference type="AlphaFoldDB" id="A0A6P9A9K2"/>
<keyword evidence="1" id="KW-0347">Helicase</keyword>
<feature type="domain" description="Helitron helicase-like" evidence="3">
    <location>
        <begin position="44"/>
        <end position="163"/>
    </location>
</feature>
<feature type="domain" description="DNA helicase Pif1-like DEAD-box helicase" evidence="2">
    <location>
        <begin position="649"/>
        <end position="863"/>
    </location>
</feature>
<dbReference type="GeneID" id="117653267"/>
<organism evidence="5">
    <name type="scientific">Thrips palmi</name>
    <name type="common">Melon thrips</name>
    <dbReference type="NCBI Taxonomy" id="161013"/>
    <lineage>
        <taxon>Eukaryota</taxon>
        <taxon>Metazoa</taxon>
        <taxon>Ecdysozoa</taxon>
        <taxon>Arthropoda</taxon>
        <taxon>Hexapoda</taxon>
        <taxon>Insecta</taxon>
        <taxon>Pterygota</taxon>
        <taxon>Neoptera</taxon>
        <taxon>Paraneoptera</taxon>
        <taxon>Thysanoptera</taxon>
        <taxon>Terebrantia</taxon>
        <taxon>Thripoidea</taxon>
        <taxon>Thripidae</taxon>
        <taxon>Thrips</taxon>
    </lineage>
</organism>
<evidence type="ECO:0000313" key="5">
    <source>
        <dbReference type="RefSeq" id="XP_034254728.1"/>
    </source>
</evidence>
<dbReference type="GO" id="GO:0043139">
    <property type="term" value="F:5'-3' DNA helicase activity"/>
    <property type="evidence" value="ECO:0007669"/>
    <property type="project" value="UniProtKB-EC"/>
</dbReference>
<dbReference type="GO" id="GO:0006310">
    <property type="term" value="P:DNA recombination"/>
    <property type="evidence" value="ECO:0007669"/>
    <property type="project" value="UniProtKB-KW"/>
</dbReference>
<dbReference type="InParanoid" id="A0A6P9A9K2"/>
<dbReference type="Pfam" id="PF14214">
    <property type="entry name" value="Helitron_like_N"/>
    <property type="match status" value="1"/>
</dbReference>
<comment type="catalytic activity">
    <reaction evidence="1">
        <text>ATP + H2O = ADP + phosphate + H(+)</text>
        <dbReference type="Rhea" id="RHEA:13065"/>
        <dbReference type="ChEBI" id="CHEBI:15377"/>
        <dbReference type="ChEBI" id="CHEBI:15378"/>
        <dbReference type="ChEBI" id="CHEBI:30616"/>
        <dbReference type="ChEBI" id="CHEBI:43474"/>
        <dbReference type="ChEBI" id="CHEBI:456216"/>
        <dbReference type="EC" id="5.6.2.3"/>
    </reaction>
</comment>
<gene>
    <name evidence="5" type="primary">LOC117653267</name>
</gene>
<dbReference type="Gene3D" id="3.40.50.300">
    <property type="entry name" value="P-loop containing nucleotide triphosphate hydrolases"/>
    <property type="match status" value="1"/>
</dbReference>
<sequence length="1113" mass="128511">MTVPYLFDVGSLKQTENTYVRFPFSPGKADLRCPRAHKIDPAEYFQHLLDYEDGRFAKHETFRFFAMNSLMRWNSCTSGSLFVQNNPEFKDISLSALKSMLQKNPVLMKKIMLQSSVLRGSKQYWSVRTKELEDMIEQLGLPTIFLTLSCAHDFHWPELFRLLTGLDDVSELSEKDRRNLLIEYQHRGSPHMHGILWLEGAPDVTNIKTANEEELEQICDYFDNLVSAVNPNPKTENTGLHPCRTLFSDVRGSIEKEKEDLAQLCVRVQRHTKCSTDYCLKGKKRAPKRCRFNFPQKLQERSSIQFDSGTGEPVFVPARNDPLLNKMNPCWLPWWRGNLDISPVLSNANMVHYLSKYVSKCETRSKSLAELFQHVFEDFSESDSVLKFIRRLYIRSFSERDFSAQEVCHILSGRFLYTAGKRNFVHVNLNTNSMWKKVHRVSRYGRTGASVVEKYRTRPPNLEDLSLWEFARTRDVSRKPYSRKAVTNIVQVYPKTRLEPQRENNDNYYRCQTLLHVPWRSDTEFSSQNLTWKEIYENENIHKKVDRLNDLPMIDPIEPNESSDSNTEDDTNDNLEEFMILSRIGPKNNVPEIELGLRQIDSDHDWSSSSNKYKEYGSLDELAKFIDNTKREHKEDDSIAHFNCDDYEFSDEQKAVIEQVNEQISAVLIGETHPIRFTIVQGKAGTGKSVLIRYIKWTAETTLRKRGSVLLVAPTGVTALNIGGETIHTGLKMPKDRNFFGELTGDTLNKFYEKMENVYFLVCDEYSMVGAAMLRYMDLRCRQGKGSDEPFGGLYVYLLGDIRQLPPVIDTPLYRIPERDSYAEQGILLLHDLHKVFFLKRCYRQQDQHFVDMLDRISLGEPTREDYELLTTRFIYPVQDDHDFKDALRLFTTKLLVKTYNYSSLRNLKCPLTDKHVPIAKITAQHNCDIAAKGTVDDAEGLHKELFLGPQCKIMLIYNLWTSKGLCNGAIGYVEDILYREDDEPPTAFPVVVMCKFEDYSGPGIGPMNLVPIPAISKYWTKGFVQCTRVQFPLSVCYSCSVHKAQGLSLAKSVTDIGDDEFALGICYVALSRAKALKGLKLVPFPMERLTKLKNFRDMERKLAFERFLESKK</sequence>
<dbReference type="InterPro" id="IPR010285">
    <property type="entry name" value="DNA_helicase_pif1-like_DEAD"/>
</dbReference>
<proteinExistence type="inferred from homology"/>